<dbReference type="SUPFAM" id="SSF50814">
    <property type="entry name" value="Lipocalins"/>
    <property type="match status" value="1"/>
</dbReference>
<dbReference type="AlphaFoldDB" id="A0A6I8VAR3"/>
<evidence type="ECO:0000256" key="1">
    <source>
        <dbReference type="SAM" id="SignalP"/>
    </source>
</evidence>
<protein>
    <submittedName>
        <fullName evidence="3">Uncharacterized protein</fullName>
    </submittedName>
</protein>
<sequence>MTLNFAAVIILLALPSNEAICRTPNKTIPSTKLKGNLVTYAVWYPVPIHLGVCQKSQYPDTIKRRSNRHRLSVIIGTDDKNYVVEYICLDTGKYPRIETVVYTKKQSLRHSVIKEIVKIHSAVGLDYSKMWYCQVE</sequence>
<reference evidence="3" key="1">
    <citation type="submission" date="2025-08" db="UniProtKB">
        <authorList>
            <consortium name="RefSeq"/>
        </authorList>
    </citation>
    <scope>IDENTIFICATION</scope>
    <source>
        <strain evidence="3">MV-25-SWS-2005</strain>
        <tissue evidence="3">Whole body</tissue>
    </source>
</reference>
<organism evidence="2 3">
    <name type="scientific">Drosophila pseudoobscura pseudoobscura</name>
    <name type="common">Fruit fly</name>
    <dbReference type="NCBI Taxonomy" id="46245"/>
    <lineage>
        <taxon>Eukaryota</taxon>
        <taxon>Metazoa</taxon>
        <taxon>Ecdysozoa</taxon>
        <taxon>Arthropoda</taxon>
        <taxon>Hexapoda</taxon>
        <taxon>Insecta</taxon>
        <taxon>Pterygota</taxon>
        <taxon>Neoptera</taxon>
        <taxon>Endopterygota</taxon>
        <taxon>Diptera</taxon>
        <taxon>Brachycera</taxon>
        <taxon>Muscomorpha</taxon>
        <taxon>Ephydroidea</taxon>
        <taxon>Drosophilidae</taxon>
        <taxon>Drosophila</taxon>
        <taxon>Sophophora</taxon>
    </lineage>
</organism>
<dbReference type="KEGG" id="dpo:26533507"/>
<proteinExistence type="predicted"/>
<dbReference type="Bgee" id="FBgn0272494">
    <property type="expression patterns" value="Expressed in male reproductive system and 1 other cell type or tissue"/>
</dbReference>
<keyword evidence="1" id="KW-0732">Signal</keyword>
<keyword evidence="2" id="KW-1185">Reference proteome</keyword>
<gene>
    <name evidence="3" type="primary">LOC26533507</name>
</gene>
<dbReference type="Gene3D" id="2.40.128.20">
    <property type="match status" value="1"/>
</dbReference>
<evidence type="ECO:0000313" key="3">
    <source>
        <dbReference type="RefSeq" id="XP_015036776.2"/>
    </source>
</evidence>
<accession>A0A6I8VAR3</accession>
<dbReference type="InParanoid" id="A0A6I8VAR3"/>
<name>A0A6I8VAR3_DROPS</name>
<feature type="signal peptide" evidence="1">
    <location>
        <begin position="1"/>
        <end position="19"/>
    </location>
</feature>
<feature type="chain" id="PRO_5026068438" evidence="1">
    <location>
        <begin position="20"/>
        <end position="136"/>
    </location>
</feature>
<dbReference type="RefSeq" id="XP_015036776.2">
    <property type="nucleotide sequence ID" value="XM_015181290.2"/>
</dbReference>
<dbReference type="Proteomes" id="UP000001819">
    <property type="component" value="Chromosome 4"/>
</dbReference>
<dbReference type="InterPro" id="IPR012674">
    <property type="entry name" value="Calycin"/>
</dbReference>
<evidence type="ECO:0000313" key="2">
    <source>
        <dbReference type="Proteomes" id="UP000001819"/>
    </source>
</evidence>